<feature type="compositionally biased region" description="Polar residues" evidence="1">
    <location>
        <begin position="82"/>
        <end position="101"/>
    </location>
</feature>
<dbReference type="Gramene" id="OGLUM01G14540.1">
    <property type="protein sequence ID" value="OGLUM01G14540.1"/>
    <property type="gene ID" value="OGLUM01G14540"/>
</dbReference>
<accession>A0A0D9Y7E8</accession>
<dbReference type="AlphaFoldDB" id="A0A0D9Y7E8"/>
<reference evidence="2" key="1">
    <citation type="submission" date="2013-08" db="EMBL/GenBank/DDBJ databases">
        <title>Oryza genome evolution.</title>
        <authorList>
            <person name="Wing R.A."/>
            <person name="Panaud O."/>
            <person name="Oliveira A.C."/>
        </authorList>
    </citation>
    <scope>NUCLEOTIDE SEQUENCE</scope>
</reference>
<evidence type="ECO:0000313" key="2">
    <source>
        <dbReference type="EnsemblPlants" id="OGLUM01G14540.1"/>
    </source>
</evidence>
<evidence type="ECO:0000313" key="3">
    <source>
        <dbReference type="Proteomes" id="UP000026961"/>
    </source>
</evidence>
<sequence>MTGSSFLPSSCSVARWRDRLPARAATASPQINRRNAAGQCRLFDVLRVGQNTAAATLTIDLLPWFHRRRSSAADATRRESRTPSPNLSTSPHPQLATGETQCDNKMRP</sequence>
<organism evidence="2">
    <name type="scientific">Oryza glumipatula</name>
    <dbReference type="NCBI Taxonomy" id="40148"/>
    <lineage>
        <taxon>Eukaryota</taxon>
        <taxon>Viridiplantae</taxon>
        <taxon>Streptophyta</taxon>
        <taxon>Embryophyta</taxon>
        <taxon>Tracheophyta</taxon>
        <taxon>Spermatophyta</taxon>
        <taxon>Magnoliopsida</taxon>
        <taxon>Liliopsida</taxon>
        <taxon>Poales</taxon>
        <taxon>Poaceae</taxon>
        <taxon>BOP clade</taxon>
        <taxon>Oryzoideae</taxon>
        <taxon>Oryzeae</taxon>
        <taxon>Oryzinae</taxon>
        <taxon>Oryza</taxon>
    </lineage>
</organism>
<protein>
    <submittedName>
        <fullName evidence="2">Uncharacterized protein</fullName>
    </submittedName>
</protein>
<name>A0A0D9Y7E8_9ORYZ</name>
<dbReference type="EnsemblPlants" id="OGLUM01G14540.1">
    <property type="protein sequence ID" value="OGLUM01G14540.1"/>
    <property type="gene ID" value="OGLUM01G14540"/>
</dbReference>
<reference evidence="2" key="2">
    <citation type="submission" date="2015-04" db="UniProtKB">
        <authorList>
            <consortium name="EnsemblPlants"/>
        </authorList>
    </citation>
    <scope>IDENTIFICATION</scope>
</reference>
<feature type="region of interest" description="Disordered" evidence="1">
    <location>
        <begin position="70"/>
        <end position="108"/>
    </location>
</feature>
<evidence type="ECO:0000256" key="1">
    <source>
        <dbReference type="SAM" id="MobiDB-lite"/>
    </source>
</evidence>
<reference evidence="2" key="3">
    <citation type="submission" date="2018-05" db="EMBL/GenBank/DDBJ databases">
        <title>OgluRS3 (Oryza glumaepatula Reference Sequence Version 3).</title>
        <authorList>
            <person name="Zhang J."/>
            <person name="Kudrna D."/>
            <person name="Lee S."/>
            <person name="Talag J."/>
            <person name="Welchert J."/>
            <person name="Wing R.A."/>
        </authorList>
    </citation>
    <scope>NUCLEOTIDE SEQUENCE [LARGE SCALE GENOMIC DNA]</scope>
</reference>
<proteinExistence type="predicted"/>
<dbReference type="Proteomes" id="UP000026961">
    <property type="component" value="Chromosome 1"/>
</dbReference>
<keyword evidence="3" id="KW-1185">Reference proteome</keyword>
<dbReference type="HOGENOM" id="CLU_2201049_0_0_1"/>